<accession>A0ACC3DH85</accession>
<comment type="caution">
    <text evidence="1">The sequence shown here is derived from an EMBL/GenBank/DDBJ whole genome shotgun (WGS) entry which is preliminary data.</text>
</comment>
<feature type="non-terminal residue" evidence="1">
    <location>
        <position position="1"/>
    </location>
</feature>
<name>A0ACC3DH85_9PEZI</name>
<reference evidence="1" key="1">
    <citation type="submission" date="2024-09" db="EMBL/GenBank/DDBJ databases">
        <title>Black Yeasts Isolated from many extreme environments.</title>
        <authorList>
            <person name="Coleine C."/>
            <person name="Stajich J.E."/>
            <person name="Selbmann L."/>
        </authorList>
    </citation>
    <scope>NUCLEOTIDE SEQUENCE</scope>
    <source>
        <strain evidence="1">CCFEE 5737</strain>
    </source>
</reference>
<protein>
    <submittedName>
        <fullName evidence="1">Uncharacterized protein</fullName>
    </submittedName>
</protein>
<evidence type="ECO:0000313" key="1">
    <source>
        <dbReference type="EMBL" id="KAK3074279.1"/>
    </source>
</evidence>
<sequence>KSTIAEQREFQSHIKRAKKLQHKGGPGESTPSKPQPQPPVNATITMPGSNSQMTMKAAPTIAAPIEFAPTSRLISSALPEKIPSPLTHRSKSPPKQTLTNGAGTSFTSINPSQRQPVFHAEREAEVRETLDTQQKDEEELGPKQVQHSPPHKRMRRSSSSSLSSLSSIDDATMAQGKKAARSLEQGAGASNNKTRLTIKTGKGKGKGREINPNTDLSDLDQVPNRHAKRAREQAQDEAREEEEDAQEAKRLKYHHDYQFSDEAQKQRDYINRIPRSDYREDPSYQRRVRQIAEREENAELSNLRGSRSLRGGPTVTLKPGPVVGTFPSRPSSPGFPPLHARRSRVAAGLDANGTSFRMSTPDFDINGYADERPAKRRKTTARTKTS</sequence>
<proteinExistence type="predicted"/>
<organism evidence="1 2">
    <name type="scientific">Coniosporium uncinatum</name>
    <dbReference type="NCBI Taxonomy" id="93489"/>
    <lineage>
        <taxon>Eukaryota</taxon>
        <taxon>Fungi</taxon>
        <taxon>Dikarya</taxon>
        <taxon>Ascomycota</taxon>
        <taxon>Pezizomycotina</taxon>
        <taxon>Dothideomycetes</taxon>
        <taxon>Dothideomycetes incertae sedis</taxon>
        <taxon>Coniosporium</taxon>
    </lineage>
</organism>
<dbReference type="Proteomes" id="UP001186974">
    <property type="component" value="Unassembled WGS sequence"/>
</dbReference>
<evidence type="ECO:0000313" key="2">
    <source>
        <dbReference type="Proteomes" id="UP001186974"/>
    </source>
</evidence>
<dbReference type="EMBL" id="JAWDJW010004537">
    <property type="protein sequence ID" value="KAK3074279.1"/>
    <property type="molecule type" value="Genomic_DNA"/>
</dbReference>
<keyword evidence="2" id="KW-1185">Reference proteome</keyword>
<gene>
    <name evidence="1" type="ORF">LTS18_014280</name>
</gene>